<dbReference type="PANTHER" id="PTHR34835">
    <property type="entry name" value="OS07G0283600 PROTEIN-RELATED"/>
    <property type="match status" value="1"/>
</dbReference>
<evidence type="ECO:0000256" key="2">
    <source>
        <dbReference type="ARBA" id="ARBA00022670"/>
    </source>
</evidence>
<keyword evidence="7" id="KW-1185">Reference proteome</keyword>
<comment type="caution">
    <text evidence="6">The sequence shown here is derived from an EMBL/GenBank/DDBJ whole genome shotgun (WGS) entry which is preliminary data.</text>
</comment>
<dbReference type="Pfam" id="PF02902">
    <property type="entry name" value="Peptidase_C48"/>
    <property type="match status" value="1"/>
</dbReference>
<organism evidence="6 7">
    <name type="scientific">Rubus argutus</name>
    <name type="common">Southern blackberry</name>
    <dbReference type="NCBI Taxonomy" id="59490"/>
    <lineage>
        <taxon>Eukaryota</taxon>
        <taxon>Viridiplantae</taxon>
        <taxon>Streptophyta</taxon>
        <taxon>Embryophyta</taxon>
        <taxon>Tracheophyta</taxon>
        <taxon>Spermatophyta</taxon>
        <taxon>Magnoliopsida</taxon>
        <taxon>eudicotyledons</taxon>
        <taxon>Gunneridae</taxon>
        <taxon>Pentapetalae</taxon>
        <taxon>rosids</taxon>
        <taxon>fabids</taxon>
        <taxon>Rosales</taxon>
        <taxon>Rosaceae</taxon>
        <taxon>Rosoideae</taxon>
        <taxon>Rosoideae incertae sedis</taxon>
        <taxon>Rubus</taxon>
    </lineage>
</organism>
<accession>A0AAW1X3Q4</accession>
<feature type="compositionally biased region" description="Basic and acidic residues" evidence="4">
    <location>
        <begin position="830"/>
        <end position="855"/>
    </location>
</feature>
<keyword evidence="2" id="KW-0645">Protease</keyword>
<name>A0AAW1X3Q4_RUBAR</name>
<dbReference type="InterPro" id="IPR038765">
    <property type="entry name" value="Papain-like_cys_pep_sf"/>
</dbReference>
<dbReference type="Proteomes" id="UP001457282">
    <property type="component" value="Unassembled WGS sequence"/>
</dbReference>
<evidence type="ECO:0000256" key="1">
    <source>
        <dbReference type="ARBA" id="ARBA00005234"/>
    </source>
</evidence>
<protein>
    <recommendedName>
        <fullName evidence="5">Ubiquitin-like protease family profile domain-containing protein</fullName>
    </recommendedName>
</protein>
<dbReference type="GO" id="GO:0006508">
    <property type="term" value="P:proteolysis"/>
    <property type="evidence" value="ECO:0007669"/>
    <property type="project" value="UniProtKB-KW"/>
</dbReference>
<dbReference type="PANTHER" id="PTHR34835:SF34">
    <property type="entry name" value="OS08G0555500 PROTEIN"/>
    <property type="match status" value="1"/>
</dbReference>
<feature type="compositionally biased region" description="Basic residues" evidence="4">
    <location>
        <begin position="859"/>
        <end position="873"/>
    </location>
</feature>
<dbReference type="EMBL" id="JBEDUW010000004">
    <property type="protein sequence ID" value="KAK9931099.1"/>
    <property type="molecule type" value="Genomic_DNA"/>
</dbReference>
<evidence type="ECO:0000313" key="6">
    <source>
        <dbReference type="EMBL" id="KAK9931099.1"/>
    </source>
</evidence>
<sequence>MGLLTTNSGGTGAVKVLQPACAIGEAPEVNDGHTMRDGRVFQKASMEEDSTSEKRSNFSDGAYTYISERVSNDTCGKRRRLMHEGLVMVDIGCDQGVVVQENTDVIRAFGCNDRADQVMGLTLRTASRLKEFRKTVSALSIQKLVVINELGFGPLHHIGDCNFNREVCQMLVENFDVQSCTLKIHGRDLCISEWDFCRLMGVRNGGTEVLLHGSIEEPSMKQLMSRICNHKNEITTDGLKEIIEQGMEGDDTFKVAFALYALGMILCPTAPGRVDPKFLIPLREPGSICNKNWATFCFLKLLEGVSLYQKKKNEVLTGCLLLLQLFYFDSICYGTAVVPMSLKPIVGWTRKRSEMLIKWIISKGGFSSTCIFVMKRNLATSGGTKVCSPAKKGLDCYVCDAISLVKKEVRELEANIDMLSSNTVGYELNLGSMGNIFREIASSLHEMKDGSINSIVEDVLNCLTGLAATTQYMDGFKETWMKEDPLGYEIRGENRIFLEMRNSSLDSPVKSKCQPQQEKCKEPVQAKVGHMEDPRGGDQTYEDNVGPKYDPKSKIQPLFKAALRKFSRRESKILKFIFTYAGEAASDNSMEDVARCGDSCVTAVEIQSLQPKMNLSAKVINIAAAYMFDKDSTSWFFPTNFGESARSINGNSHTGVSIPLVILRSGLQRFHRLLKRCEKIFIPLRDEVVGQWFLLVVKLGECIGEIWDSSYDVNANTFRIEIARTTMVLLQNVFANEMTSWKDVYYDFRRFQLTYPTAFPTNENHHDNGIYVVRHMQYYNSNWFEGVNVEEQRCRIALEIVMNPKNEALDIVKKAALGQKSQSTTGLETSKYKNQDTNRTEADTEFVHVNTDEQIHAPNGRKCRSHRKRRSRA</sequence>
<evidence type="ECO:0000256" key="3">
    <source>
        <dbReference type="ARBA" id="ARBA00022801"/>
    </source>
</evidence>
<dbReference type="SUPFAM" id="SSF54001">
    <property type="entry name" value="Cysteine proteinases"/>
    <property type="match status" value="1"/>
</dbReference>
<feature type="region of interest" description="Disordered" evidence="4">
    <location>
        <begin position="507"/>
        <end position="542"/>
    </location>
</feature>
<evidence type="ECO:0000256" key="4">
    <source>
        <dbReference type="SAM" id="MobiDB-lite"/>
    </source>
</evidence>
<feature type="domain" description="Ubiquitin-like protease family profile" evidence="5">
    <location>
        <begin position="673"/>
        <end position="781"/>
    </location>
</feature>
<feature type="compositionally biased region" description="Basic and acidic residues" evidence="4">
    <location>
        <begin position="518"/>
        <end position="536"/>
    </location>
</feature>
<feature type="region of interest" description="Disordered" evidence="4">
    <location>
        <begin position="820"/>
        <end position="873"/>
    </location>
</feature>
<gene>
    <name evidence="6" type="ORF">M0R45_018394</name>
</gene>
<dbReference type="Gene3D" id="3.40.395.10">
    <property type="entry name" value="Adenoviral Proteinase, Chain A"/>
    <property type="match status" value="1"/>
</dbReference>
<evidence type="ECO:0000259" key="5">
    <source>
        <dbReference type="Pfam" id="PF02902"/>
    </source>
</evidence>
<evidence type="ECO:0000313" key="7">
    <source>
        <dbReference type="Proteomes" id="UP001457282"/>
    </source>
</evidence>
<dbReference type="GO" id="GO:0008234">
    <property type="term" value="F:cysteine-type peptidase activity"/>
    <property type="evidence" value="ECO:0007669"/>
    <property type="project" value="InterPro"/>
</dbReference>
<comment type="similarity">
    <text evidence="1">Belongs to the peptidase C48 family.</text>
</comment>
<proteinExistence type="inferred from homology"/>
<dbReference type="AlphaFoldDB" id="A0AAW1X3Q4"/>
<reference evidence="6 7" key="1">
    <citation type="journal article" date="2023" name="G3 (Bethesda)">
        <title>A chromosome-length genome assembly and annotation of blackberry (Rubus argutus, cv. 'Hillquist').</title>
        <authorList>
            <person name="Bruna T."/>
            <person name="Aryal R."/>
            <person name="Dudchenko O."/>
            <person name="Sargent D.J."/>
            <person name="Mead D."/>
            <person name="Buti M."/>
            <person name="Cavallini A."/>
            <person name="Hytonen T."/>
            <person name="Andres J."/>
            <person name="Pham M."/>
            <person name="Weisz D."/>
            <person name="Mascagni F."/>
            <person name="Usai G."/>
            <person name="Natali L."/>
            <person name="Bassil N."/>
            <person name="Fernandez G.E."/>
            <person name="Lomsadze A."/>
            <person name="Armour M."/>
            <person name="Olukolu B."/>
            <person name="Poorten T."/>
            <person name="Britton C."/>
            <person name="Davik J."/>
            <person name="Ashrafi H."/>
            <person name="Aiden E.L."/>
            <person name="Borodovsky M."/>
            <person name="Worthington M."/>
        </authorList>
    </citation>
    <scope>NUCLEOTIDE SEQUENCE [LARGE SCALE GENOMIC DNA]</scope>
    <source>
        <strain evidence="6">PI 553951</strain>
    </source>
</reference>
<keyword evidence="3" id="KW-0378">Hydrolase</keyword>
<dbReference type="InterPro" id="IPR003653">
    <property type="entry name" value="Peptidase_C48_C"/>
</dbReference>